<dbReference type="PROSITE" id="PS50238">
    <property type="entry name" value="RHOGAP"/>
    <property type="match status" value="1"/>
</dbReference>
<accession>A0A5E4QHT8</accession>
<evidence type="ECO:0000256" key="1">
    <source>
        <dbReference type="ARBA" id="ARBA00022468"/>
    </source>
</evidence>
<dbReference type="GO" id="GO:0007165">
    <property type="term" value="P:signal transduction"/>
    <property type="evidence" value="ECO:0007669"/>
    <property type="project" value="InterPro"/>
</dbReference>
<gene>
    <name evidence="3" type="ORF">LSINAPIS_LOCUS9056</name>
</gene>
<dbReference type="InterPro" id="IPR051854">
    <property type="entry name" value="Rho-type_GAP"/>
</dbReference>
<name>A0A5E4QHT8_9NEOP</name>
<dbReference type="Pfam" id="PF00620">
    <property type="entry name" value="RhoGAP"/>
    <property type="match status" value="1"/>
</dbReference>
<organism evidence="3 4">
    <name type="scientific">Leptidea sinapis</name>
    <dbReference type="NCBI Taxonomy" id="189913"/>
    <lineage>
        <taxon>Eukaryota</taxon>
        <taxon>Metazoa</taxon>
        <taxon>Ecdysozoa</taxon>
        <taxon>Arthropoda</taxon>
        <taxon>Hexapoda</taxon>
        <taxon>Insecta</taxon>
        <taxon>Pterygota</taxon>
        <taxon>Neoptera</taxon>
        <taxon>Endopterygota</taxon>
        <taxon>Lepidoptera</taxon>
        <taxon>Glossata</taxon>
        <taxon>Ditrysia</taxon>
        <taxon>Papilionoidea</taxon>
        <taxon>Pieridae</taxon>
        <taxon>Dismorphiinae</taxon>
        <taxon>Leptidea</taxon>
    </lineage>
</organism>
<dbReference type="EMBL" id="FZQP02003333">
    <property type="protein sequence ID" value="VVC97866.1"/>
    <property type="molecule type" value="Genomic_DNA"/>
</dbReference>
<dbReference type="Gene3D" id="1.10.555.10">
    <property type="entry name" value="Rho GTPase activation protein"/>
    <property type="match status" value="1"/>
</dbReference>
<protein>
    <recommendedName>
        <fullName evidence="2">Rho-GAP domain-containing protein</fullName>
    </recommendedName>
</protein>
<reference evidence="3 4" key="1">
    <citation type="submission" date="2017-07" db="EMBL/GenBank/DDBJ databases">
        <authorList>
            <person name="Talla V."/>
            <person name="Backstrom N."/>
        </authorList>
    </citation>
    <scope>NUCLEOTIDE SEQUENCE [LARGE SCALE GENOMIC DNA]</scope>
</reference>
<dbReference type="GO" id="GO:0005096">
    <property type="term" value="F:GTPase activator activity"/>
    <property type="evidence" value="ECO:0007669"/>
    <property type="project" value="UniProtKB-KW"/>
</dbReference>
<keyword evidence="4" id="KW-1185">Reference proteome</keyword>
<evidence type="ECO:0000313" key="4">
    <source>
        <dbReference type="Proteomes" id="UP000324832"/>
    </source>
</evidence>
<dbReference type="AlphaFoldDB" id="A0A5E4QHT8"/>
<dbReference type="Proteomes" id="UP000324832">
    <property type="component" value="Unassembled WGS sequence"/>
</dbReference>
<dbReference type="SUPFAM" id="SSF48350">
    <property type="entry name" value="GTPase activation domain, GAP"/>
    <property type="match status" value="1"/>
</dbReference>
<sequence length="72" mass="7945">MRKLSVGIHRSGCQMKCVNEIETRGLDQEGIYRVSGFADEIEALKMAFDRAGTLKLVENFNGSDINATRVPG</sequence>
<dbReference type="InterPro" id="IPR008936">
    <property type="entry name" value="Rho_GTPase_activation_prot"/>
</dbReference>
<dbReference type="PANTHER" id="PTHR46075">
    <property type="entry name" value="CHIMERIN FAMILY MEMBER"/>
    <property type="match status" value="1"/>
</dbReference>
<feature type="domain" description="Rho-GAP" evidence="2">
    <location>
        <begin position="1"/>
        <end position="72"/>
    </location>
</feature>
<keyword evidence="1" id="KW-0343">GTPase activation</keyword>
<dbReference type="InterPro" id="IPR000198">
    <property type="entry name" value="RhoGAP_dom"/>
</dbReference>
<proteinExistence type="predicted"/>
<evidence type="ECO:0000259" key="2">
    <source>
        <dbReference type="PROSITE" id="PS50238"/>
    </source>
</evidence>
<evidence type="ECO:0000313" key="3">
    <source>
        <dbReference type="EMBL" id="VVC97866.1"/>
    </source>
</evidence>
<dbReference type="PANTHER" id="PTHR46075:SF2">
    <property type="entry name" value="RHO GTPASE ACTIVATING PROTEIN AT 5A, ISOFORM A"/>
    <property type="match status" value="1"/>
</dbReference>